<dbReference type="RefSeq" id="WP_091532604.1">
    <property type="nucleotide sequence ID" value="NZ_FOOC01000004.1"/>
</dbReference>
<evidence type="ECO:0000256" key="2">
    <source>
        <dbReference type="ARBA" id="ARBA00022555"/>
    </source>
</evidence>
<keyword evidence="2 7" id="KW-0820">tRNA-binding</keyword>
<name>A0A1I2IQH9_9GAMM</name>
<keyword evidence="4 7" id="KW-0694">RNA-binding</keyword>
<accession>A0A1I2IQH9</accession>
<dbReference type="PROSITE" id="PS01196">
    <property type="entry name" value="PEPT_TRNA_HYDROL_2"/>
    <property type="match status" value="1"/>
</dbReference>
<keyword evidence="3 7" id="KW-0378">Hydrolase</keyword>
<dbReference type="SUPFAM" id="SSF53178">
    <property type="entry name" value="Peptidyl-tRNA hydrolase-like"/>
    <property type="match status" value="1"/>
</dbReference>
<feature type="binding site" evidence="7">
    <location>
        <position position="119"/>
    </location>
    <ligand>
        <name>tRNA</name>
        <dbReference type="ChEBI" id="CHEBI:17843"/>
    </ligand>
</feature>
<dbReference type="STRING" id="1076937.SAMN04488120_10463"/>
<evidence type="ECO:0000256" key="4">
    <source>
        <dbReference type="ARBA" id="ARBA00022884"/>
    </source>
</evidence>
<comment type="function">
    <text evidence="7">Catalyzes the release of premature peptidyl moieties from peptidyl-tRNA molecules trapped in stalled 50S ribosomal subunits, and thus maintains levels of free tRNAs and 50S ribosomes.</text>
</comment>
<evidence type="ECO:0000256" key="7">
    <source>
        <dbReference type="HAMAP-Rule" id="MF_00083"/>
    </source>
</evidence>
<dbReference type="Proteomes" id="UP000199771">
    <property type="component" value="Unassembled WGS sequence"/>
</dbReference>
<dbReference type="InterPro" id="IPR036416">
    <property type="entry name" value="Pept_tRNA_hydro_sf"/>
</dbReference>
<dbReference type="GO" id="GO:0005737">
    <property type="term" value="C:cytoplasm"/>
    <property type="evidence" value="ECO:0007669"/>
    <property type="project" value="UniProtKB-SubCell"/>
</dbReference>
<keyword evidence="11" id="KW-1185">Reference proteome</keyword>
<evidence type="ECO:0000256" key="6">
    <source>
        <dbReference type="ARBA" id="ARBA00050038"/>
    </source>
</evidence>
<sequence length="209" mass="23172">MPSAPVLHAIIGLGNPGDEYARTRHNAGFWLVDRLVERTGAVLRREAKFQGELGRTRLGPSDVLLLKPHTFMNRSGSAVQTLAQFYKLPPERILVAHDELDLPAGTLRLKFGGGHGGHNGLRDVHRALGEHYRRLRIGIGHPGDKNLVLNYVLGRPDRDDERAIRDGIDRALDALETWLTQGWERAITQLHSVKPAKPAAAPRRPEPGL</sequence>
<dbReference type="Pfam" id="PF01195">
    <property type="entry name" value="Pept_tRNA_hydro"/>
    <property type="match status" value="1"/>
</dbReference>
<dbReference type="GO" id="GO:0072344">
    <property type="term" value="P:rescue of stalled ribosome"/>
    <property type="evidence" value="ECO:0007669"/>
    <property type="project" value="UniProtKB-UniRule"/>
</dbReference>
<evidence type="ECO:0000256" key="1">
    <source>
        <dbReference type="ARBA" id="ARBA00013260"/>
    </source>
</evidence>
<dbReference type="EC" id="3.1.1.29" evidence="1 7"/>
<evidence type="ECO:0000313" key="10">
    <source>
        <dbReference type="EMBL" id="SFF43066.1"/>
    </source>
</evidence>
<dbReference type="GO" id="GO:0000049">
    <property type="term" value="F:tRNA binding"/>
    <property type="evidence" value="ECO:0007669"/>
    <property type="project" value="UniProtKB-UniRule"/>
</dbReference>
<evidence type="ECO:0000256" key="3">
    <source>
        <dbReference type="ARBA" id="ARBA00022801"/>
    </source>
</evidence>
<dbReference type="PANTHER" id="PTHR17224">
    <property type="entry name" value="PEPTIDYL-TRNA HYDROLASE"/>
    <property type="match status" value="1"/>
</dbReference>
<dbReference type="FunFam" id="3.40.50.1470:FF:000001">
    <property type="entry name" value="Peptidyl-tRNA hydrolase"/>
    <property type="match status" value="1"/>
</dbReference>
<feature type="binding site" evidence="7">
    <location>
        <position position="73"/>
    </location>
    <ligand>
        <name>tRNA</name>
        <dbReference type="ChEBI" id="CHEBI:17843"/>
    </ligand>
</feature>
<dbReference type="PROSITE" id="PS01195">
    <property type="entry name" value="PEPT_TRNA_HYDROL_1"/>
    <property type="match status" value="1"/>
</dbReference>
<evidence type="ECO:0000256" key="5">
    <source>
        <dbReference type="ARBA" id="ARBA00038063"/>
    </source>
</evidence>
<comment type="subcellular location">
    <subcellularLocation>
        <location evidence="7">Cytoplasm</location>
    </subcellularLocation>
</comment>
<comment type="subunit">
    <text evidence="7">Monomer.</text>
</comment>
<feature type="site" description="Stabilizes the basic form of H active site to accept a proton" evidence="7">
    <location>
        <position position="98"/>
    </location>
</feature>
<dbReference type="PANTHER" id="PTHR17224:SF1">
    <property type="entry name" value="PEPTIDYL-TRNA HYDROLASE"/>
    <property type="match status" value="1"/>
</dbReference>
<keyword evidence="7" id="KW-0963">Cytoplasm</keyword>
<organism evidence="10 11">
    <name type="scientific">Fontimonas thermophila</name>
    <dbReference type="NCBI Taxonomy" id="1076937"/>
    <lineage>
        <taxon>Bacteria</taxon>
        <taxon>Pseudomonadati</taxon>
        <taxon>Pseudomonadota</taxon>
        <taxon>Gammaproteobacteria</taxon>
        <taxon>Nevskiales</taxon>
        <taxon>Nevskiaceae</taxon>
        <taxon>Fontimonas</taxon>
    </lineage>
</organism>
<evidence type="ECO:0000313" key="11">
    <source>
        <dbReference type="Proteomes" id="UP000199771"/>
    </source>
</evidence>
<dbReference type="AlphaFoldDB" id="A0A1I2IQH9"/>
<reference evidence="10 11" key="1">
    <citation type="submission" date="2016-10" db="EMBL/GenBank/DDBJ databases">
        <authorList>
            <person name="de Groot N.N."/>
        </authorList>
    </citation>
    <scope>NUCLEOTIDE SEQUENCE [LARGE SCALE GENOMIC DNA]</scope>
    <source>
        <strain evidence="10 11">DSM 23609</strain>
    </source>
</reference>
<feature type="active site" description="Proton acceptor" evidence="7">
    <location>
        <position position="25"/>
    </location>
</feature>
<feature type="site" description="Discriminates between blocked and unblocked aminoacyl-tRNA" evidence="7">
    <location>
        <position position="15"/>
    </location>
</feature>
<dbReference type="GO" id="GO:0004045">
    <property type="term" value="F:peptidyl-tRNA hydrolase activity"/>
    <property type="evidence" value="ECO:0007669"/>
    <property type="project" value="UniProtKB-UniRule"/>
</dbReference>
<dbReference type="CDD" id="cd00462">
    <property type="entry name" value="PTH"/>
    <property type="match status" value="1"/>
</dbReference>
<evidence type="ECO:0000256" key="9">
    <source>
        <dbReference type="RuleBase" id="RU004320"/>
    </source>
</evidence>
<dbReference type="GO" id="GO:0006515">
    <property type="term" value="P:protein quality control for misfolded or incompletely synthesized proteins"/>
    <property type="evidence" value="ECO:0007669"/>
    <property type="project" value="UniProtKB-UniRule"/>
</dbReference>
<dbReference type="Gene3D" id="3.40.50.1470">
    <property type="entry name" value="Peptidyl-tRNA hydrolase"/>
    <property type="match status" value="1"/>
</dbReference>
<dbReference type="OrthoDB" id="9800507at2"/>
<gene>
    <name evidence="7" type="primary">pth</name>
    <name evidence="10" type="ORF">SAMN04488120_10463</name>
</gene>
<dbReference type="EMBL" id="FOOC01000004">
    <property type="protein sequence ID" value="SFF43066.1"/>
    <property type="molecule type" value="Genomic_DNA"/>
</dbReference>
<dbReference type="NCBIfam" id="TIGR00447">
    <property type="entry name" value="pth"/>
    <property type="match status" value="1"/>
</dbReference>
<proteinExistence type="inferred from homology"/>
<feature type="binding site" evidence="7">
    <location>
        <position position="20"/>
    </location>
    <ligand>
        <name>tRNA</name>
        <dbReference type="ChEBI" id="CHEBI:17843"/>
    </ligand>
</feature>
<evidence type="ECO:0000256" key="8">
    <source>
        <dbReference type="RuleBase" id="RU000673"/>
    </source>
</evidence>
<feature type="binding site" evidence="7">
    <location>
        <position position="71"/>
    </location>
    <ligand>
        <name>tRNA</name>
        <dbReference type="ChEBI" id="CHEBI:17843"/>
    </ligand>
</feature>
<protein>
    <recommendedName>
        <fullName evidence="6 7">Peptidyl-tRNA hydrolase</fullName>
        <shortName evidence="7">Pth</shortName>
        <ecNumber evidence="1 7">3.1.1.29</ecNumber>
    </recommendedName>
</protein>
<comment type="similarity">
    <text evidence="5 7 9">Belongs to the PTH family.</text>
</comment>
<dbReference type="InterPro" id="IPR001328">
    <property type="entry name" value="Pept_tRNA_hydro"/>
</dbReference>
<dbReference type="HAMAP" id="MF_00083">
    <property type="entry name" value="Pept_tRNA_hydro_bact"/>
    <property type="match status" value="1"/>
</dbReference>
<comment type="function">
    <text evidence="7">Hydrolyzes ribosome-free peptidyl-tRNAs (with 1 or more amino acids incorporated), which drop off the ribosome during protein synthesis, or as a result of ribosome stalling.</text>
</comment>
<dbReference type="InterPro" id="IPR018171">
    <property type="entry name" value="Pept_tRNA_hydro_CS"/>
</dbReference>
<comment type="catalytic activity">
    <reaction evidence="7 8">
        <text>an N-acyl-L-alpha-aminoacyl-tRNA + H2O = an N-acyl-L-amino acid + a tRNA + H(+)</text>
        <dbReference type="Rhea" id="RHEA:54448"/>
        <dbReference type="Rhea" id="RHEA-COMP:10123"/>
        <dbReference type="Rhea" id="RHEA-COMP:13883"/>
        <dbReference type="ChEBI" id="CHEBI:15377"/>
        <dbReference type="ChEBI" id="CHEBI:15378"/>
        <dbReference type="ChEBI" id="CHEBI:59874"/>
        <dbReference type="ChEBI" id="CHEBI:78442"/>
        <dbReference type="ChEBI" id="CHEBI:138191"/>
        <dbReference type="EC" id="3.1.1.29"/>
    </reaction>
</comment>